<evidence type="ECO:0008006" key="2">
    <source>
        <dbReference type="Google" id="ProtNLM"/>
    </source>
</evidence>
<proteinExistence type="predicted"/>
<organism evidence="1">
    <name type="scientific">marine sediment metagenome</name>
    <dbReference type="NCBI Taxonomy" id="412755"/>
    <lineage>
        <taxon>unclassified sequences</taxon>
        <taxon>metagenomes</taxon>
        <taxon>ecological metagenomes</taxon>
    </lineage>
</organism>
<dbReference type="EMBL" id="BARV01009670">
    <property type="protein sequence ID" value="GAI03139.1"/>
    <property type="molecule type" value="Genomic_DNA"/>
</dbReference>
<evidence type="ECO:0000313" key="1">
    <source>
        <dbReference type="EMBL" id="GAI03139.1"/>
    </source>
</evidence>
<protein>
    <recommendedName>
        <fullName evidence="2">LTD domain-containing protein</fullName>
    </recommendedName>
</protein>
<comment type="caution">
    <text evidence="1">The sequence shown here is derived from an EMBL/GenBank/DDBJ whole genome shotgun (WGS) entry which is preliminary data.</text>
</comment>
<name>X1M9V1_9ZZZZ</name>
<sequence>MGEKVVLSPLYRGDSREYTLSFVDKNGTAIDITGWKVYFTLKRSIGQNDGSATLKKDIVNHESSIKGKTKIVLTSSDTDDLKPDNYVYDIQVKKPNGDVITVVMGSITIEADVTRRAD</sequence>
<gene>
    <name evidence="1" type="ORF">S06H3_18992</name>
</gene>
<accession>X1M9V1</accession>
<reference evidence="1" key="1">
    <citation type="journal article" date="2014" name="Front. Microbiol.">
        <title>High frequency of phylogenetically diverse reductive dehalogenase-homologous genes in deep subseafloor sedimentary metagenomes.</title>
        <authorList>
            <person name="Kawai M."/>
            <person name="Futagami T."/>
            <person name="Toyoda A."/>
            <person name="Takaki Y."/>
            <person name="Nishi S."/>
            <person name="Hori S."/>
            <person name="Arai W."/>
            <person name="Tsubouchi T."/>
            <person name="Morono Y."/>
            <person name="Uchiyama I."/>
            <person name="Ito T."/>
            <person name="Fujiyama A."/>
            <person name="Inagaki F."/>
            <person name="Takami H."/>
        </authorList>
    </citation>
    <scope>NUCLEOTIDE SEQUENCE</scope>
    <source>
        <strain evidence="1">Expedition CK06-06</strain>
    </source>
</reference>
<dbReference type="AlphaFoldDB" id="X1M9V1"/>